<dbReference type="Pfam" id="PF10240">
    <property type="entry name" value="DUF2464"/>
    <property type="match status" value="1"/>
</dbReference>
<evidence type="ECO:0000256" key="4">
    <source>
        <dbReference type="ARBA" id="ARBA00017653"/>
    </source>
</evidence>
<dbReference type="GO" id="GO:0032801">
    <property type="term" value="P:receptor catabolic process"/>
    <property type="evidence" value="ECO:0007669"/>
    <property type="project" value="TreeGrafter"/>
</dbReference>
<dbReference type="PANTHER" id="PTHR31612:SF2">
    <property type="entry name" value="MULTIVESICULAR BODY SUBUNIT 12A"/>
    <property type="match status" value="1"/>
</dbReference>
<keyword evidence="18" id="KW-1185">Reference proteome</keyword>
<evidence type="ECO:0000256" key="12">
    <source>
        <dbReference type="ARBA" id="ARBA00033024"/>
    </source>
</evidence>
<dbReference type="InterPro" id="IPR018798">
    <property type="entry name" value="MVB12A/B"/>
</dbReference>
<feature type="chain" id="PRO_5029536303" description="Multivesicular body subunit 12A" evidence="14">
    <location>
        <begin position="18"/>
        <end position="266"/>
    </location>
</feature>
<dbReference type="PANTHER" id="PTHR31612">
    <property type="entry name" value="MULTIVESICULAR BODY SUBUNIT 12A"/>
    <property type="match status" value="1"/>
</dbReference>
<keyword evidence="14" id="KW-0732">Signal</keyword>
<dbReference type="GO" id="GO:0015031">
    <property type="term" value="P:protein transport"/>
    <property type="evidence" value="ECO:0007669"/>
    <property type="project" value="UniProtKB-KW"/>
</dbReference>
<evidence type="ECO:0000256" key="11">
    <source>
        <dbReference type="ARBA" id="ARBA00033002"/>
    </source>
</evidence>
<evidence type="ECO:0000256" key="10">
    <source>
        <dbReference type="ARBA" id="ARBA00023136"/>
    </source>
</evidence>
<evidence type="ECO:0000256" key="8">
    <source>
        <dbReference type="ARBA" id="ARBA00022927"/>
    </source>
</evidence>
<comment type="caution">
    <text evidence="17">The sequence shown here is derived from an EMBL/GenBank/DDBJ whole genome shotgun (WGS) entry which is preliminary data.</text>
</comment>
<comment type="similarity">
    <text evidence="3">Belongs to the MVB12 family.</text>
</comment>
<evidence type="ECO:0000256" key="5">
    <source>
        <dbReference type="ARBA" id="ARBA00022448"/>
    </source>
</evidence>
<feature type="non-terminal residue" evidence="17">
    <location>
        <position position="266"/>
    </location>
</feature>
<feature type="domain" description="MABP" evidence="16">
    <location>
        <begin position="6"/>
        <end position="148"/>
    </location>
</feature>
<dbReference type="GO" id="GO:0031902">
    <property type="term" value="C:late endosome membrane"/>
    <property type="evidence" value="ECO:0007669"/>
    <property type="project" value="UniProtKB-SubCell"/>
</dbReference>
<feature type="compositionally biased region" description="Pro residues" evidence="13">
    <location>
        <begin position="149"/>
        <end position="161"/>
    </location>
</feature>
<feature type="region of interest" description="Disordered" evidence="13">
    <location>
        <begin position="149"/>
        <end position="197"/>
    </location>
</feature>
<evidence type="ECO:0000313" key="17">
    <source>
        <dbReference type="EMBL" id="NXN95675.1"/>
    </source>
</evidence>
<keyword evidence="5" id="KW-0813">Transport</keyword>
<evidence type="ECO:0000256" key="9">
    <source>
        <dbReference type="ARBA" id="ARBA00023036"/>
    </source>
</evidence>
<dbReference type="InterPro" id="IPR023340">
    <property type="entry name" value="UMA"/>
</dbReference>
<feature type="non-terminal residue" evidence="17">
    <location>
        <position position="1"/>
    </location>
</feature>
<evidence type="ECO:0000259" key="16">
    <source>
        <dbReference type="PROSITE" id="PS51498"/>
    </source>
</evidence>
<keyword evidence="6" id="KW-0963">Cytoplasm</keyword>
<organism evidence="17 18">
    <name type="scientific">Rhinopomastus cyanomelas</name>
    <name type="common">Common scimitarbill</name>
    <dbReference type="NCBI Taxonomy" id="113115"/>
    <lineage>
        <taxon>Eukaryota</taxon>
        <taxon>Metazoa</taxon>
        <taxon>Chordata</taxon>
        <taxon>Craniata</taxon>
        <taxon>Vertebrata</taxon>
        <taxon>Euteleostomi</taxon>
        <taxon>Archelosauria</taxon>
        <taxon>Archosauria</taxon>
        <taxon>Dinosauria</taxon>
        <taxon>Saurischia</taxon>
        <taxon>Theropoda</taxon>
        <taxon>Coelurosauria</taxon>
        <taxon>Aves</taxon>
        <taxon>Neognathae</taxon>
        <taxon>Neoaves</taxon>
        <taxon>Telluraves</taxon>
        <taxon>Coraciimorphae</taxon>
        <taxon>Bucerotiformes</taxon>
        <taxon>Rhinopomastidae</taxon>
        <taxon>Rhinopomastus</taxon>
    </lineage>
</organism>
<evidence type="ECO:0000256" key="7">
    <source>
        <dbReference type="ARBA" id="ARBA00022753"/>
    </source>
</evidence>
<dbReference type="OrthoDB" id="6021306at2759"/>
<keyword evidence="9" id="KW-0729">SH3-binding</keyword>
<accession>A0A7L1N8A2</accession>
<dbReference type="PROSITE" id="PS51498">
    <property type="entry name" value="MABP"/>
    <property type="match status" value="1"/>
</dbReference>
<dbReference type="GO" id="GO:0032510">
    <property type="term" value="P:endosome to lysosome transport via multivesicular body sorting pathway"/>
    <property type="evidence" value="ECO:0007669"/>
    <property type="project" value="TreeGrafter"/>
</dbReference>
<comment type="subcellular location">
    <subcellularLocation>
        <location evidence="1">Cytoplasm</location>
    </subcellularLocation>
    <subcellularLocation>
        <location evidence="2">Late endosome membrane</location>
        <topology evidence="2">Peripheral membrane protein</topology>
    </subcellularLocation>
</comment>
<evidence type="ECO:0000256" key="6">
    <source>
        <dbReference type="ARBA" id="ARBA00022490"/>
    </source>
</evidence>
<feature type="signal peptide" evidence="14">
    <location>
        <begin position="1"/>
        <end position="17"/>
    </location>
</feature>
<protein>
    <recommendedName>
        <fullName evidence="4">Multivesicular body subunit 12A</fullName>
    </recommendedName>
    <alternativeName>
        <fullName evidence="12">ESCRT-I complex subunit MVB12A</fullName>
    </alternativeName>
    <alternativeName>
        <fullName evidence="11">Protein FAM125A</fullName>
    </alternativeName>
</protein>
<dbReference type="Gene3D" id="2.100.10.50">
    <property type="match status" value="1"/>
</dbReference>
<evidence type="ECO:0000256" key="13">
    <source>
        <dbReference type="SAM" id="MobiDB-lite"/>
    </source>
</evidence>
<keyword evidence="8" id="KW-0653">Protein transport</keyword>
<keyword evidence="10" id="KW-0472">Membrane</keyword>
<proteinExistence type="inferred from homology"/>
<dbReference type="GO" id="GO:0005829">
    <property type="term" value="C:cytosol"/>
    <property type="evidence" value="ECO:0007669"/>
    <property type="project" value="TreeGrafter"/>
</dbReference>
<evidence type="ECO:0000256" key="1">
    <source>
        <dbReference type="ARBA" id="ARBA00004496"/>
    </source>
</evidence>
<gene>
    <name evidence="17" type="primary">Mvb12a</name>
    <name evidence="17" type="ORF">RHICYA_R02368</name>
</gene>
<sequence length="266" mass="27647">AAMAAAAPLTGVALAAASEAVPAGWTAITGTVEGAAANLGRGLGHRGGGVLCVRTGGVQAAPGSSVVTDLQLLSDRSPQPAGYSRVPEFPEPRPGLWRKKRLLVRLQPVEAAEMVVLELLLSGRGRVLPLCTKIGDLGQVTLWCRKGPLPRPRAAPQPVPKAPGLSSGLRQLSLHSPDTRAPGTDCSTKRGSAPEALPDPSSLYGLSAMDGVPFTLHPRFENRLSTGSTGLLADLTVKTLADIEREYSYGFVVERTAAARLPPSVC</sequence>
<dbReference type="GO" id="GO:0019075">
    <property type="term" value="P:virus maturation"/>
    <property type="evidence" value="ECO:0007669"/>
    <property type="project" value="TreeGrafter"/>
</dbReference>
<dbReference type="Proteomes" id="UP000565785">
    <property type="component" value="Unassembled WGS sequence"/>
</dbReference>
<dbReference type="AlphaFoldDB" id="A0A7L1N8A2"/>
<dbReference type="InterPro" id="IPR023341">
    <property type="entry name" value="MABP"/>
</dbReference>
<evidence type="ECO:0000256" key="2">
    <source>
        <dbReference type="ARBA" id="ARBA00004633"/>
    </source>
</evidence>
<dbReference type="GO" id="GO:0042058">
    <property type="term" value="P:regulation of epidermal growth factor receptor signaling pathway"/>
    <property type="evidence" value="ECO:0007669"/>
    <property type="project" value="TreeGrafter"/>
</dbReference>
<keyword evidence="7" id="KW-0967">Endosome</keyword>
<dbReference type="GO" id="GO:0017124">
    <property type="term" value="F:SH3 domain binding"/>
    <property type="evidence" value="ECO:0007669"/>
    <property type="project" value="UniProtKB-KW"/>
</dbReference>
<dbReference type="InterPro" id="IPR040335">
    <property type="entry name" value="MVB12A"/>
</dbReference>
<name>A0A7L1N8A2_RHICY</name>
<dbReference type="GO" id="GO:0000813">
    <property type="term" value="C:ESCRT I complex"/>
    <property type="evidence" value="ECO:0007669"/>
    <property type="project" value="InterPro"/>
</dbReference>
<dbReference type="GO" id="GO:0046755">
    <property type="term" value="P:viral budding"/>
    <property type="evidence" value="ECO:0007669"/>
    <property type="project" value="TreeGrafter"/>
</dbReference>
<evidence type="ECO:0000256" key="3">
    <source>
        <dbReference type="ARBA" id="ARBA00010432"/>
    </source>
</evidence>
<evidence type="ECO:0000259" key="15">
    <source>
        <dbReference type="PROSITE" id="PS51497"/>
    </source>
</evidence>
<reference evidence="17 18" key="1">
    <citation type="submission" date="2019-09" db="EMBL/GenBank/DDBJ databases">
        <title>Bird 10,000 Genomes (B10K) Project - Family phase.</title>
        <authorList>
            <person name="Zhang G."/>
        </authorList>
    </citation>
    <scope>NUCLEOTIDE SEQUENCE [LARGE SCALE GENOMIC DNA]</scope>
    <source>
        <strain evidence="17">B10K-DU-002-35</strain>
        <tissue evidence="17">Muscle</tissue>
    </source>
</reference>
<feature type="domain" description="UMA" evidence="15">
    <location>
        <begin position="209"/>
        <end position="258"/>
    </location>
</feature>
<dbReference type="PROSITE" id="PS51497">
    <property type="entry name" value="UMA"/>
    <property type="match status" value="1"/>
</dbReference>
<evidence type="ECO:0000313" key="18">
    <source>
        <dbReference type="Proteomes" id="UP000565785"/>
    </source>
</evidence>
<dbReference type="EMBL" id="VXBP01003527">
    <property type="protein sequence ID" value="NXN95675.1"/>
    <property type="molecule type" value="Genomic_DNA"/>
</dbReference>
<evidence type="ECO:0000256" key="14">
    <source>
        <dbReference type="SAM" id="SignalP"/>
    </source>
</evidence>